<comment type="caution">
    <text evidence="1">The sequence shown here is derived from an EMBL/GenBank/DDBJ whole genome shotgun (WGS) entry which is preliminary data.</text>
</comment>
<accession>A0A1F4VG10</accession>
<evidence type="ECO:0000313" key="2">
    <source>
        <dbReference type="Proteomes" id="UP000179005"/>
    </source>
</evidence>
<dbReference type="STRING" id="1802619.A2797_02145"/>
<proteinExistence type="predicted"/>
<protein>
    <submittedName>
        <fullName evidence="1">Uncharacterized protein</fullName>
    </submittedName>
</protein>
<dbReference type="Proteomes" id="UP000179005">
    <property type="component" value="Unassembled WGS sequence"/>
</dbReference>
<dbReference type="EMBL" id="MEVC01000003">
    <property type="protein sequence ID" value="OGC56134.1"/>
    <property type="molecule type" value="Genomic_DNA"/>
</dbReference>
<name>A0A1F4VG10_UNCKA</name>
<organism evidence="1 2">
    <name type="scientific">candidate division WWE3 bacterium RIFCSPHIGHO2_01_FULL_48_15</name>
    <dbReference type="NCBI Taxonomy" id="1802619"/>
    <lineage>
        <taxon>Bacteria</taxon>
        <taxon>Katanobacteria</taxon>
    </lineage>
</organism>
<evidence type="ECO:0000313" key="1">
    <source>
        <dbReference type="EMBL" id="OGC56134.1"/>
    </source>
</evidence>
<gene>
    <name evidence="1" type="ORF">A2797_02145</name>
</gene>
<sequence length="83" mass="8649">MVSAAGADSQICFAESLCPGSSALPALLVSYSHEALHRLSAVPADEVNPQSKGSWVPHDLRVPDVFPRWAVIQAVAVGALLVA</sequence>
<dbReference type="AlphaFoldDB" id="A0A1F4VG10"/>
<reference evidence="1 2" key="1">
    <citation type="journal article" date="2016" name="Nat. Commun.">
        <title>Thousands of microbial genomes shed light on interconnected biogeochemical processes in an aquifer system.</title>
        <authorList>
            <person name="Anantharaman K."/>
            <person name="Brown C.T."/>
            <person name="Hug L.A."/>
            <person name="Sharon I."/>
            <person name="Castelle C.J."/>
            <person name="Probst A.J."/>
            <person name="Thomas B.C."/>
            <person name="Singh A."/>
            <person name="Wilkins M.J."/>
            <person name="Karaoz U."/>
            <person name="Brodie E.L."/>
            <person name="Williams K.H."/>
            <person name="Hubbard S.S."/>
            <person name="Banfield J.F."/>
        </authorList>
    </citation>
    <scope>NUCLEOTIDE SEQUENCE [LARGE SCALE GENOMIC DNA]</scope>
</reference>